<dbReference type="AlphaFoldDB" id="A0A2K9PLJ7"/>
<dbReference type="InterPro" id="IPR036388">
    <property type="entry name" value="WH-like_DNA-bd_sf"/>
</dbReference>
<feature type="domain" description="RNA polymerase sigma factor 70 region 4 type 2" evidence="6">
    <location>
        <begin position="121"/>
        <end position="171"/>
    </location>
</feature>
<dbReference type="SUPFAM" id="SSF88659">
    <property type="entry name" value="Sigma3 and sigma4 domains of RNA polymerase sigma factors"/>
    <property type="match status" value="1"/>
</dbReference>
<evidence type="ECO:0000313" key="7">
    <source>
        <dbReference type="EMBL" id="AUP77930.1"/>
    </source>
</evidence>
<dbReference type="Gene3D" id="1.10.1740.10">
    <property type="match status" value="1"/>
</dbReference>
<dbReference type="NCBIfam" id="TIGR02985">
    <property type="entry name" value="Sig70_bacteroi1"/>
    <property type="match status" value="1"/>
</dbReference>
<dbReference type="InterPro" id="IPR013324">
    <property type="entry name" value="RNA_pol_sigma_r3/r4-like"/>
</dbReference>
<organism evidence="7 8">
    <name type="scientific">Flavivirga eckloniae</name>
    <dbReference type="NCBI Taxonomy" id="1803846"/>
    <lineage>
        <taxon>Bacteria</taxon>
        <taxon>Pseudomonadati</taxon>
        <taxon>Bacteroidota</taxon>
        <taxon>Flavobacteriia</taxon>
        <taxon>Flavobacteriales</taxon>
        <taxon>Flavobacteriaceae</taxon>
        <taxon>Flavivirga</taxon>
    </lineage>
</organism>
<dbReference type="NCBIfam" id="TIGR02937">
    <property type="entry name" value="sigma70-ECF"/>
    <property type="match status" value="1"/>
</dbReference>
<dbReference type="OrthoDB" id="1100095at2"/>
<dbReference type="RefSeq" id="WP_102754589.1">
    <property type="nucleotide sequence ID" value="NZ_CP025791.1"/>
</dbReference>
<evidence type="ECO:0000259" key="5">
    <source>
        <dbReference type="Pfam" id="PF04542"/>
    </source>
</evidence>
<dbReference type="SUPFAM" id="SSF88946">
    <property type="entry name" value="Sigma2 domain of RNA polymerase sigma factors"/>
    <property type="match status" value="1"/>
</dbReference>
<evidence type="ECO:0000256" key="4">
    <source>
        <dbReference type="ARBA" id="ARBA00023163"/>
    </source>
</evidence>
<dbReference type="InterPro" id="IPR013249">
    <property type="entry name" value="RNA_pol_sigma70_r4_t2"/>
</dbReference>
<accession>A0A2K9PLJ7</accession>
<keyword evidence="8" id="KW-1185">Reference proteome</keyword>
<dbReference type="Pfam" id="PF08281">
    <property type="entry name" value="Sigma70_r4_2"/>
    <property type="match status" value="1"/>
</dbReference>
<reference evidence="7 8" key="1">
    <citation type="submission" date="2018-01" db="EMBL/GenBank/DDBJ databases">
        <title>Complete genome sequence of Flavivirga eckloniae ECD14 isolated from seaweed Ecklonia cava.</title>
        <authorList>
            <person name="Lee J.H."/>
            <person name="Baik K.S."/>
            <person name="Seong C.N."/>
        </authorList>
    </citation>
    <scope>NUCLEOTIDE SEQUENCE [LARGE SCALE GENOMIC DNA]</scope>
    <source>
        <strain evidence="7 8">ECD14</strain>
    </source>
</reference>
<sequence>MLPKKRVKYLYVAMKKGDREAFEALYKLFYERLSKYILSISKNTVEAEDIAQETLIWLWESRKDITINSSLNAYLYRSARNRYMDLYRKKERRSKLIEEIRQDIIIYIENSDAVEKELRLKQLYAAIEELPEKCKEIFILSKLKRYKQKDIAIQLNISQRTVESQIRNGLLAIRSKLDIN</sequence>
<protein>
    <submittedName>
        <fullName evidence="7">RNA polymerase sigma-70 factor</fullName>
    </submittedName>
</protein>
<keyword evidence="2" id="KW-0805">Transcription regulation</keyword>
<dbReference type="InterPro" id="IPR007627">
    <property type="entry name" value="RNA_pol_sigma70_r2"/>
</dbReference>
<dbReference type="InterPro" id="IPR014284">
    <property type="entry name" value="RNA_pol_sigma-70_dom"/>
</dbReference>
<dbReference type="InterPro" id="IPR013325">
    <property type="entry name" value="RNA_pol_sigma_r2"/>
</dbReference>
<dbReference type="Proteomes" id="UP000235826">
    <property type="component" value="Chromosome"/>
</dbReference>
<name>A0A2K9PLJ7_9FLAO</name>
<dbReference type="PANTHER" id="PTHR43133:SF46">
    <property type="entry name" value="RNA POLYMERASE SIGMA-70 FACTOR ECF SUBFAMILY"/>
    <property type="match status" value="1"/>
</dbReference>
<gene>
    <name evidence="7" type="ORF">C1H87_04065</name>
</gene>
<dbReference type="GO" id="GO:0016987">
    <property type="term" value="F:sigma factor activity"/>
    <property type="evidence" value="ECO:0007669"/>
    <property type="project" value="UniProtKB-KW"/>
</dbReference>
<evidence type="ECO:0000256" key="1">
    <source>
        <dbReference type="ARBA" id="ARBA00010641"/>
    </source>
</evidence>
<keyword evidence="3" id="KW-0731">Sigma factor</keyword>
<dbReference type="GO" id="GO:0003677">
    <property type="term" value="F:DNA binding"/>
    <property type="evidence" value="ECO:0007669"/>
    <property type="project" value="InterPro"/>
</dbReference>
<dbReference type="Gene3D" id="1.10.10.10">
    <property type="entry name" value="Winged helix-like DNA-binding domain superfamily/Winged helix DNA-binding domain"/>
    <property type="match status" value="1"/>
</dbReference>
<dbReference type="EMBL" id="CP025791">
    <property type="protein sequence ID" value="AUP77930.1"/>
    <property type="molecule type" value="Genomic_DNA"/>
</dbReference>
<dbReference type="PANTHER" id="PTHR43133">
    <property type="entry name" value="RNA POLYMERASE ECF-TYPE SIGMA FACTO"/>
    <property type="match status" value="1"/>
</dbReference>
<evidence type="ECO:0000313" key="8">
    <source>
        <dbReference type="Proteomes" id="UP000235826"/>
    </source>
</evidence>
<keyword evidence="4" id="KW-0804">Transcription</keyword>
<proteinExistence type="inferred from homology"/>
<evidence type="ECO:0000259" key="6">
    <source>
        <dbReference type="Pfam" id="PF08281"/>
    </source>
</evidence>
<evidence type="ECO:0000256" key="3">
    <source>
        <dbReference type="ARBA" id="ARBA00023082"/>
    </source>
</evidence>
<dbReference type="KEGG" id="fek:C1H87_04065"/>
<evidence type="ECO:0000256" key="2">
    <source>
        <dbReference type="ARBA" id="ARBA00023015"/>
    </source>
</evidence>
<dbReference type="InterPro" id="IPR039425">
    <property type="entry name" value="RNA_pol_sigma-70-like"/>
</dbReference>
<comment type="similarity">
    <text evidence="1">Belongs to the sigma-70 factor family. ECF subfamily.</text>
</comment>
<dbReference type="GO" id="GO:0006352">
    <property type="term" value="P:DNA-templated transcription initiation"/>
    <property type="evidence" value="ECO:0007669"/>
    <property type="project" value="InterPro"/>
</dbReference>
<feature type="domain" description="RNA polymerase sigma-70 region 2" evidence="5">
    <location>
        <begin position="25"/>
        <end position="93"/>
    </location>
</feature>
<dbReference type="Pfam" id="PF04542">
    <property type="entry name" value="Sigma70_r2"/>
    <property type="match status" value="1"/>
</dbReference>
<dbReference type="InterPro" id="IPR014327">
    <property type="entry name" value="RNA_pol_sigma70_bacteroid"/>
</dbReference>